<dbReference type="AlphaFoldDB" id="A0A7J6HGE9"/>
<dbReference type="EMBL" id="JAATIQ010000045">
    <property type="protein sequence ID" value="KAF4394393.1"/>
    <property type="molecule type" value="Genomic_DNA"/>
</dbReference>
<dbReference type="SUPFAM" id="SSF52047">
    <property type="entry name" value="RNI-like"/>
    <property type="match status" value="1"/>
</dbReference>
<dbReference type="InterPro" id="IPR053781">
    <property type="entry name" value="F-box_AtFBL13-like"/>
</dbReference>
<keyword evidence="3" id="KW-1185">Reference proteome</keyword>
<evidence type="ECO:0000259" key="1">
    <source>
        <dbReference type="PROSITE" id="PS50181"/>
    </source>
</evidence>
<dbReference type="CDD" id="cd22160">
    <property type="entry name" value="F-box_AtFBL13-like"/>
    <property type="match status" value="1"/>
</dbReference>
<organism evidence="2 3">
    <name type="scientific">Cannabis sativa</name>
    <name type="common">Hemp</name>
    <name type="synonym">Marijuana</name>
    <dbReference type="NCBI Taxonomy" id="3483"/>
    <lineage>
        <taxon>Eukaryota</taxon>
        <taxon>Viridiplantae</taxon>
        <taxon>Streptophyta</taxon>
        <taxon>Embryophyta</taxon>
        <taxon>Tracheophyta</taxon>
        <taxon>Spermatophyta</taxon>
        <taxon>Magnoliopsida</taxon>
        <taxon>eudicotyledons</taxon>
        <taxon>Gunneridae</taxon>
        <taxon>Pentapetalae</taxon>
        <taxon>rosids</taxon>
        <taxon>fabids</taxon>
        <taxon>Rosales</taxon>
        <taxon>Cannabaceae</taxon>
        <taxon>Cannabis</taxon>
    </lineage>
</organism>
<evidence type="ECO:0000313" key="2">
    <source>
        <dbReference type="EMBL" id="KAF4394393.1"/>
    </source>
</evidence>
<dbReference type="PANTHER" id="PTHR31900:SF27">
    <property type="entry name" value="FBD DOMAIN-CONTAINING PROTEIN"/>
    <property type="match status" value="1"/>
</dbReference>
<dbReference type="Pfam" id="PF00646">
    <property type="entry name" value="F-box"/>
    <property type="match status" value="1"/>
</dbReference>
<dbReference type="Gene3D" id="1.20.1280.50">
    <property type="match status" value="1"/>
</dbReference>
<dbReference type="InterPro" id="IPR050232">
    <property type="entry name" value="FBL13/AtMIF1-like"/>
</dbReference>
<protein>
    <recommendedName>
        <fullName evidence="1">F-box domain-containing protein</fullName>
    </recommendedName>
</protein>
<comment type="caution">
    <text evidence="2">The sequence shown here is derived from an EMBL/GenBank/DDBJ whole genome shotgun (WGS) entry which is preliminary data.</text>
</comment>
<dbReference type="InterPro" id="IPR032675">
    <property type="entry name" value="LRR_dom_sf"/>
</dbReference>
<name>A0A7J6HGE9_CANSA</name>
<accession>A0A7J6HGE9</accession>
<dbReference type="Pfam" id="PF23622">
    <property type="entry name" value="LRR_At1g61320_AtMIF1"/>
    <property type="match status" value="1"/>
</dbReference>
<dbReference type="PANTHER" id="PTHR31900">
    <property type="entry name" value="F-BOX/RNI SUPERFAMILY PROTEIN-RELATED"/>
    <property type="match status" value="1"/>
</dbReference>
<dbReference type="SUPFAM" id="SSF81383">
    <property type="entry name" value="F-box domain"/>
    <property type="match status" value="1"/>
</dbReference>
<reference evidence="2 3" key="1">
    <citation type="journal article" date="2020" name="bioRxiv">
        <title>Sequence and annotation of 42 cannabis genomes reveals extensive copy number variation in cannabinoid synthesis and pathogen resistance genes.</title>
        <authorList>
            <person name="Mckernan K.J."/>
            <person name="Helbert Y."/>
            <person name="Kane L.T."/>
            <person name="Ebling H."/>
            <person name="Zhang L."/>
            <person name="Liu B."/>
            <person name="Eaton Z."/>
            <person name="Mclaughlin S."/>
            <person name="Kingan S."/>
            <person name="Baybayan P."/>
            <person name="Concepcion G."/>
            <person name="Jordan M."/>
            <person name="Riva A."/>
            <person name="Barbazuk W."/>
            <person name="Harkins T."/>
        </authorList>
    </citation>
    <scope>NUCLEOTIDE SEQUENCE [LARGE SCALE GENOMIC DNA]</scope>
    <source>
        <strain evidence="3">cv. Jamaican Lion 4</strain>
        <tissue evidence="2">Leaf</tissue>
    </source>
</reference>
<evidence type="ECO:0000313" key="3">
    <source>
        <dbReference type="Proteomes" id="UP000583929"/>
    </source>
</evidence>
<dbReference type="InterPro" id="IPR001810">
    <property type="entry name" value="F-box_dom"/>
</dbReference>
<dbReference type="Gene3D" id="3.80.10.10">
    <property type="entry name" value="Ribonuclease Inhibitor"/>
    <property type="match status" value="1"/>
</dbReference>
<dbReference type="InterPro" id="IPR055357">
    <property type="entry name" value="LRR_At1g61320_AtMIF1"/>
</dbReference>
<dbReference type="Proteomes" id="UP000583929">
    <property type="component" value="Unassembled WGS sequence"/>
</dbReference>
<dbReference type="InterPro" id="IPR036047">
    <property type="entry name" value="F-box-like_dom_sf"/>
</dbReference>
<sequence>METRSSAKRGNWRYIYGNDKNGSNEIDRISELPDALIHHILTLLSTKTVAQTSLLSKRWRSLWYTFPDLDFDFTNSHHFSPSQHFTQSSIYSRQAYYDGLTDPISQVFNLRDKITTATNNTSSNSADIRTLRVRTTNSISLSRLNDLIRRAVRHNVQQLELDVITDENIMFPRSVIQCESLRILSLKSRRAAFRLPPDLSVMKTGFPSLVSFSLSNVVLIDNDHRMLLDLFSHSSFPLLTKLSIHRCLGLKHLRIGCRALEEFELKFCDCLRSLEICCPKLVTLRVRTCFEEFYRDDDDDEIASWVKIDAPKLRSLVWEENAVTDSSSLVNLRNLEEVSIGTLIGFGDDENVSVAKMKSFSDFFAGLAYVRCLKFGGESNCLQILSEHIYLGERLNPFEDLQTLELHVDMKKDNLSGLACLFRSSPMLHTLILKHIISKIERKRKWKIDQQSASESEDFWVSQAETLKLFFHNLKIVTIHGVFKSGKEVSLPKVLLRHGKALEEMTLCINTKHPFYNTNIHRRQNSFRSQVMGWPRASSSANITIRCLNN</sequence>
<dbReference type="PROSITE" id="PS50181">
    <property type="entry name" value="FBOX"/>
    <property type="match status" value="1"/>
</dbReference>
<feature type="domain" description="F-box" evidence="1">
    <location>
        <begin position="26"/>
        <end position="62"/>
    </location>
</feature>
<proteinExistence type="predicted"/>
<gene>
    <name evidence="2" type="ORF">G4B88_018543</name>
</gene>